<proteinExistence type="predicted"/>
<dbReference type="EMBL" id="FNVD01000009">
    <property type="protein sequence ID" value="SEG03657.1"/>
    <property type="molecule type" value="Genomic_DNA"/>
</dbReference>
<keyword evidence="1" id="KW-1133">Transmembrane helix</keyword>
<accession>A0A1H5WXC8</accession>
<evidence type="ECO:0000256" key="1">
    <source>
        <dbReference type="SAM" id="Phobius"/>
    </source>
</evidence>
<evidence type="ECO:0000313" key="3">
    <source>
        <dbReference type="Proteomes" id="UP000236742"/>
    </source>
</evidence>
<sequence length="55" mass="5573">MIVILAALFGAALGAFNAKRRGGKAADMAQYAAAHAIIFALLGLAATIVIERMAG</sequence>
<dbReference type="Proteomes" id="UP000236742">
    <property type="component" value="Unassembled WGS sequence"/>
</dbReference>
<organism evidence="2 3">
    <name type="scientific">Jhaorihella thermophila</name>
    <dbReference type="NCBI Taxonomy" id="488547"/>
    <lineage>
        <taxon>Bacteria</taxon>
        <taxon>Pseudomonadati</taxon>
        <taxon>Pseudomonadota</taxon>
        <taxon>Alphaproteobacteria</taxon>
        <taxon>Rhodobacterales</taxon>
        <taxon>Paracoccaceae</taxon>
        <taxon>Jhaorihella</taxon>
    </lineage>
</organism>
<dbReference type="AlphaFoldDB" id="A0A1H5WXC8"/>
<gene>
    <name evidence="2" type="ORF">SAMN05421751_10947</name>
</gene>
<keyword evidence="1" id="KW-0472">Membrane</keyword>
<evidence type="ECO:0008006" key="4">
    <source>
        <dbReference type="Google" id="ProtNLM"/>
    </source>
</evidence>
<name>A0A1H5WXC8_9RHOB</name>
<keyword evidence="1" id="KW-0812">Transmembrane</keyword>
<keyword evidence="3" id="KW-1185">Reference proteome</keyword>
<feature type="transmembrane region" description="Helical" evidence="1">
    <location>
        <begin position="28"/>
        <end position="50"/>
    </location>
</feature>
<evidence type="ECO:0000313" key="2">
    <source>
        <dbReference type="EMBL" id="SEG03657.1"/>
    </source>
</evidence>
<reference evidence="2 3" key="1">
    <citation type="submission" date="2016-10" db="EMBL/GenBank/DDBJ databases">
        <authorList>
            <person name="de Groot N.N."/>
        </authorList>
    </citation>
    <scope>NUCLEOTIDE SEQUENCE [LARGE SCALE GENOMIC DNA]</scope>
    <source>
        <strain evidence="2 3">DSM 23413</strain>
    </source>
</reference>
<dbReference type="RefSeq" id="WP_104008301.1">
    <property type="nucleotide sequence ID" value="NZ_FNVD01000009.1"/>
</dbReference>
<protein>
    <recommendedName>
        <fullName evidence="4">PEP-CTERM protein-sorting domain-containing protein</fullName>
    </recommendedName>
</protein>